<evidence type="ECO:0000313" key="4">
    <source>
        <dbReference type="Proteomes" id="UP000009226"/>
    </source>
</evidence>
<dbReference type="STRING" id="868595.Desca_1792"/>
<name>F6B802_DESCC</name>
<protein>
    <submittedName>
        <fullName evidence="3">Flagellar hook capping protein</fullName>
    </submittedName>
</protein>
<dbReference type="KEGG" id="dca:Desca_1792"/>
<gene>
    <name evidence="3" type="ordered locus">Desca_1792</name>
</gene>
<dbReference type="HOGENOM" id="CLU_047535_1_2_9"/>
<evidence type="ECO:0000313" key="3">
    <source>
        <dbReference type="EMBL" id="AEF94639.1"/>
    </source>
</evidence>
<comment type="similarity">
    <text evidence="1">Belongs to the FlgD family.</text>
</comment>
<reference evidence="3 4" key="1">
    <citation type="submission" date="2011-05" db="EMBL/GenBank/DDBJ databases">
        <title>Complete sequence of Desulfotomaculum carboxydivorans CO-1-SRB.</title>
        <authorList>
            <consortium name="US DOE Joint Genome Institute"/>
            <person name="Lucas S."/>
            <person name="Han J."/>
            <person name="Lapidus A."/>
            <person name="Cheng J.-F."/>
            <person name="Goodwin L."/>
            <person name="Pitluck S."/>
            <person name="Peters L."/>
            <person name="Mikhailova N."/>
            <person name="Lu M."/>
            <person name="Han C."/>
            <person name="Tapia R."/>
            <person name="Land M."/>
            <person name="Hauser L."/>
            <person name="Kyrpides N."/>
            <person name="Ivanova N."/>
            <person name="Pagani I."/>
            <person name="Stams A."/>
            <person name="Plugge C."/>
            <person name="Muyzer G."/>
            <person name="Kuever J."/>
            <person name="Parshina S."/>
            <person name="Ivanova A."/>
            <person name="Nazina T."/>
            <person name="Woyke T."/>
        </authorList>
    </citation>
    <scope>NUCLEOTIDE SEQUENCE [LARGE SCALE GENOMIC DNA]</scope>
    <source>
        <strain evidence="4">DSM 14880 / VKM B-2319 / CO-1-SRB</strain>
    </source>
</reference>
<dbReference type="GO" id="GO:0044781">
    <property type="term" value="P:bacterial-type flagellum organization"/>
    <property type="evidence" value="ECO:0007669"/>
    <property type="project" value="UniProtKB-KW"/>
</dbReference>
<dbReference type="RefSeq" id="WP_003544029.1">
    <property type="nucleotide sequence ID" value="NC_015565.1"/>
</dbReference>
<organism evidence="3 4">
    <name type="scientific">Desulfotomaculum nigrificans (strain DSM 14880 / VKM B-2319 / CO-1-SRB)</name>
    <name type="common">Desulfotomaculum carboxydivorans</name>
    <dbReference type="NCBI Taxonomy" id="868595"/>
    <lineage>
        <taxon>Bacteria</taxon>
        <taxon>Bacillati</taxon>
        <taxon>Bacillota</taxon>
        <taxon>Clostridia</taxon>
        <taxon>Eubacteriales</taxon>
        <taxon>Desulfotomaculaceae</taxon>
        <taxon>Desulfotomaculum</taxon>
    </lineage>
</organism>
<dbReference type="InterPro" id="IPR005648">
    <property type="entry name" value="FlgD"/>
</dbReference>
<accession>F6B802</accession>
<sequence>MAVNSVNNDLFYDNNKSPRKPVKTLDKDAFLQIMVAQLKYQDPTSPMDNDKMIEQIAQFTTLEQITNLNSNFEKLYSLQQLGYGSSLIGYGVTLQNGDENISGTVQKVTMDATGVKIWVADKPYDLSQITSVEKGSVW</sequence>
<dbReference type="Proteomes" id="UP000009226">
    <property type="component" value="Chromosome"/>
</dbReference>
<keyword evidence="3" id="KW-0282">Flagellum</keyword>
<keyword evidence="3" id="KW-0966">Cell projection</keyword>
<evidence type="ECO:0000256" key="1">
    <source>
        <dbReference type="ARBA" id="ARBA00010577"/>
    </source>
</evidence>
<proteinExistence type="inferred from homology"/>
<dbReference type="Pfam" id="PF03963">
    <property type="entry name" value="FlgD"/>
    <property type="match status" value="1"/>
</dbReference>
<evidence type="ECO:0000256" key="2">
    <source>
        <dbReference type="ARBA" id="ARBA00022795"/>
    </source>
</evidence>
<keyword evidence="2" id="KW-1005">Bacterial flagellum biogenesis</keyword>
<keyword evidence="4" id="KW-1185">Reference proteome</keyword>
<dbReference type="EMBL" id="CP002736">
    <property type="protein sequence ID" value="AEF94639.1"/>
    <property type="molecule type" value="Genomic_DNA"/>
</dbReference>
<dbReference type="AlphaFoldDB" id="F6B802"/>
<dbReference type="eggNOG" id="COG1843">
    <property type="taxonomic scope" value="Bacteria"/>
</dbReference>
<keyword evidence="3" id="KW-0969">Cilium</keyword>